<accession>A0ABN7PLS8</accession>
<sequence>FAAGTRRQSLAKLYNLQIQAPITRIIELINSAQEEAAEPVVQILDKSAAFYTLCCDICVIVIIIGRYISNNICRSSDRGLKVRGSIPCACEITDALWVACLQVIDIVRTTELYTPHMKERPIKLTDPVTSDLISALLMVAGCRLNVVSAKQAPQVRGMATIEKSRGCEVS</sequence>
<proteinExistence type="predicted"/>
<evidence type="ECO:0000313" key="1">
    <source>
        <dbReference type="EMBL" id="CAG2068699.1"/>
    </source>
</evidence>
<reference evidence="1" key="1">
    <citation type="submission" date="2021-03" db="EMBL/GenBank/DDBJ databases">
        <authorList>
            <person name="Tran Van P."/>
        </authorList>
    </citation>
    <scope>NUCLEOTIDE SEQUENCE</scope>
</reference>
<dbReference type="EMBL" id="CAJPIN010099288">
    <property type="protein sequence ID" value="CAG2068699.1"/>
    <property type="molecule type" value="Genomic_DNA"/>
</dbReference>
<gene>
    <name evidence="1" type="ORF">TPAB3V08_LOCUS15642</name>
</gene>
<dbReference type="Proteomes" id="UP001153148">
    <property type="component" value="Unassembled WGS sequence"/>
</dbReference>
<name>A0ABN7PLS8_TIMPD</name>
<organism evidence="1 2">
    <name type="scientific">Timema podura</name>
    <name type="common">Walking stick</name>
    <dbReference type="NCBI Taxonomy" id="61482"/>
    <lineage>
        <taxon>Eukaryota</taxon>
        <taxon>Metazoa</taxon>
        <taxon>Ecdysozoa</taxon>
        <taxon>Arthropoda</taxon>
        <taxon>Hexapoda</taxon>
        <taxon>Insecta</taxon>
        <taxon>Pterygota</taxon>
        <taxon>Neoptera</taxon>
        <taxon>Polyneoptera</taxon>
        <taxon>Phasmatodea</taxon>
        <taxon>Timematodea</taxon>
        <taxon>Timematoidea</taxon>
        <taxon>Timematidae</taxon>
        <taxon>Timema</taxon>
    </lineage>
</organism>
<feature type="non-terminal residue" evidence="1">
    <location>
        <position position="1"/>
    </location>
</feature>
<evidence type="ECO:0000313" key="2">
    <source>
        <dbReference type="Proteomes" id="UP001153148"/>
    </source>
</evidence>
<keyword evidence="2" id="KW-1185">Reference proteome</keyword>
<comment type="caution">
    <text evidence="1">The sequence shown here is derived from an EMBL/GenBank/DDBJ whole genome shotgun (WGS) entry which is preliminary data.</text>
</comment>
<protein>
    <submittedName>
        <fullName evidence="1">Uncharacterized protein</fullName>
    </submittedName>
</protein>